<dbReference type="PANTHER" id="PTHR42923:SF17">
    <property type="entry name" value="AMINE OXIDASE DOMAIN-CONTAINING PROTEIN"/>
    <property type="match status" value="1"/>
</dbReference>
<dbReference type="InterPro" id="IPR002937">
    <property type="entry name" value="Amino_oxidase"/>
</dbReference>
<feature type="domain" description="Amine oxidase" evidence="1">
    <location>
        <begin position="10"/>
        <end position="292"/>
    </location>
</feature>
<dbReference type="GO" id="GO:0016491">
    <property type="term" value="F:oxidoreductase activity"/>
    <property type="evidence" value="ECO:0007669"/>
    <property type="project" value="InterPro"/>
</dbReference>
<dbReference type="STRING" id="1296100.A0A1B9G8C3"/>
<dbReference type="InterPro" id="IPR050464">
    <property type="entry name" value="Zeta_carotene_desat/Oxidored"/>
</dbReference>
<accession>A0A1B9G8C3</accession>
<gene>
    <name evidence="2" type="ORF">I302_02093</name>
</gene>
<protein>
    <submittedName>
        <fullName evidence="2">Amine oxidase</fullName>
    </submittedName>
</protein>
<dbReference type="OrthoDB" id="5977668at2759"/>
<evidence type="ECO:0000313" key="2">
    <source>
        <dbReference type="EMBL" id="OCF27253.1"/>
    </source>
</evidence>
<dbReference type="Gene3D" id="3.30.70.1990">
    <property type="match status" value="1"/>
</dbReference>
<dbReference type="Pfam" id="PF01593">
    <property type="entry name" value="Amino_oxidase"/>
    <property type="match status" value="1"/>
</dbReference>
<reference evidence="2" key="1">
    <citation type="submission" date="2013-07" db="EMBL/GenBank/DDBJ databases">
        <title>The Genome Sequence of Cryptococcus bestiolae CBS10118.</title>
        <authorList>
            <consortium name="The Broad Institute Genome Sequencing Platform"/>
            <person name="Cuomo C."/>
            <person name="Litvintseva A."/>
            <person name="Chen Y."/>
            <person name="Heitman J."/>
            <person name="Sun S."/>
            <person name="Springer D."/>
            <person name="Dromer F."/>
            <person name="Young S.K."/>
            <person name="Zeng Q."/>
            <person name="Gargeya S."/>
            <person name="Fitzgerald M."/>
            <person name="Abouelleil A."/>
            <person name="Alvarado L."/>
            <person name="Berlin A.M."/>
            <person name="Chapman S.B."/>
            <person name="Dewar J."/>
            <person name="Goldberg J."/>
            <person name="Griggs A."/>
            <person name="Gujja S."/>
            <person name="Hansen M."/>
            <person name="Howarth C."/>
            <person name="Imamovic A."/>
            <person name="Larimer J."/>
            <person name="McCowan C."/>
            <person name="Murphy C."/>
            <person name="Pearson M."/>
            <person name="Priest M."/>
            <person name="Roberts A."/>
            <person name="Saif S."/>
            <person name="Shea T."/>
            <person name="Sykes S."/>
            <person name="Wortman J."/>
            <person name="Nusbaum C."/>
            <person name="Birren B."/>
        </authorList>
    </citation>
    <scope>NUCLEOTIDE SEQUENCE [LARGE SCALE GENOMIC DNA]</scope>
    <source>
        <strain evidence="2">CBS 10118</strain>
    </source>
</reference>
<dbReference type="InterPro" id="IPR036188">
    <property type="entry name" value="FAD/NAD-bd_sf"/>
</dbReference>
<dbReference type="GeneID" id="30206492"/>
<sequence length="529" mass="59964">MRIAIIGGGVSGLSALWELSQNPSHDVHIYEKADWWGGHAHTVEFQRECSSSNSRYHVQVSIALCMGPGKEKCDIDTAFIAINEKNYPNFHKFLIDHGIEMIKTTMSFSLSRDKGKFEWASDDLWALFAQGSNVFKPRVYRMMWDIFRFNLFAVDLLSEKGEAEELSIGEYLDRQGYSQAFKEDYLLPLTAGIWSIPPEKVALDFPAMALIRFFHNHQMLQLYGKPAWLTVKGGSKTYVDYIISKMDQSKLHLNLGIEEIHPTDDGIWITTEDGKRERFDKVILATHTDQAVRLLGQHISNDEKRLLGDCQWSANEAVVHYDEALMPIRKRAWTAWNYLTSTAYIHPDHEAKTFASDVNSISITFNLNILQSLPTAKHGQILVTLNPPIQPDPSKTISRFTYHHPELTPSLLLAQKELPSIQGVRGIYFAGAWTGYGFHEDGWRSGMEIARRAEFGLPSREVLYVDGRDVRLGMVERGLRVVVGIVEWSVRGWVGWIGWMVGLWISVLRVVLGRELLGSVGVGGKKKIS</sequence>
<dbReference type="VEuPathDB" id="FungiDB:I302_02093"/>
<dbReference type="SUPFAM" id="SSF51905">
    <property type="entry name" value="FAD/NAD(P)-binding domain"/>
    <property type="match status" value="1"/>
</dbReference>
<dbReference type="KEGG" id="kbi:30206492"/>
<dbReference type="RefSeq" id="XP_019048323.2">
    <property type="nucleotide sequence ID" value="XM_019188761.2"/>
</dbReference>
<name>A0A1B9G8C3_9TREE</name>
<dbReference type="Gene3D" id="1.10.405.20">
    <property type="match status" value="1"/>
</dbReference>
<dbReference type="EMBL" id="KI894019">
    <property type="protein sequence ID" value="OCF27253.1"/>
    <property type="molecule type" value="Genomic_DNA"/>
</dbReference>
<proteinExistence type="predicted"/>
<evidence type="ECO:0000259" key="1">
    <source>
        <dbReference type="Pfam" id="PF01593"/>
    </source>
</evidence>
<dbReference type="Gene3D" id="3.50.50.60">
    <property type="entry name" value="FAD/NAD(P)-binding domain"/>
    <property type="match status" value="1"/>
</dbReference>
<dbReference type="FunFam" id="1.10.405.20:FF:000001">
    <property type="entry name" value="Amine oxidase"/>
    <property type="match status" value="1"/>
</dbReference>
<reference evidence="2" key="2">
    <citation type="submission" date="2014-01" db="EMBL/GenBank/DDBJ databases">
        <title>Evolution of pathogenesis and genome organization in the Tremellales.</title>
        <authorList>
            <person name="Cuomo C."/>
            <person name="Litvintseva A."/>
            <person name="Heitman J."/>
            <person name="Chen Y."/>
            <person name="Sun S."/>
            <person name="Springer D."/>
            <person name="Dromer F."/>
            <person name="Young S."/>
            <person name="Zeng Q."/>
            <person name="Chapman S."/>
            <person name="Gujja S."/>
            <person name="Saif S."/>
            <person name="Birren B."/>
        </authorList>
    </citation>
    <scope>NUCLEOTIDE SEQUENCE</scope>
    <source>
        <strain evidence="2">CBS 10118</strain>
    </source>
</reference>
<dbReference type="AlphaFoldDB" id="A0A1B9G8C3"/>
<dbReference type="PANTHER" id="PTHR42923">
    <property type="entry name" value="PROTOPORPHYRINOGEN OXIDASE"/>
    <property type="match status" value="1"/>
</dbReference>
<organism evidence="2">
    <name type="scientific">Kwoniella bestiolae CBS 10118</name>
    <dbReference type="NCBI Taxonomy" id="1296100"/>
    <lineage>
        <taxon>Eukaryota</taxon>
        <taxon>Fungi</taxon>
        <taxon>Dikarya</taxon>
        <taxon>Basidiomycota</taxon>
        <taxon>Agaricomycotina</taxon>
        <taxon>Tremellomycetes</taxon>
        <taxon>Tremellales</taxon>
        <taxon>Cryptococcaceae</taxon>
        <taxon>Kwoniella</taxon>
    </lineage>
</organism>